<comment type="similarity">
    <text evidence="13">Belongs to the GOT1 family.</text>
</comment>
<feature type="compositionally biased region" description="Low complexity" evidence="15">
    <location>
        <begin position="575"/>
        <end position="594"/>
    </location>
</feature>
<comment type="subcellular location">
    <subcellularLocation>
        <location evidence="2">Golgi apparatus membrane</location>
        <topology evidence="2">Multi-pass membrane protein</topology>
    </subcellularLocation>
    <subcellularLocation>
        <location evidence="1">Nucleus</location>
    </subcellularLocation>
</comment>
<dbReference type="HOGENOM" id="CLU_032222_0_0_1"/>
<evidence type="ECO:0000259" key="17">
    <source>
        <dbReference type="Pfam" id="PF05236"/>
    </source>
</evidence>
<feature type="compositionally biased region" description="Low complexity" evidence="15">
    <location>
        <begin position="208"/>
        <end position="223"/>
    </location>
</feature>
<feature type="domain" description="Transcription initiation factor TFIID component TAF4 C-terminal" evidence="17">
    <location>
        <begin position="305"/>
        <end position="630"/>
    </location>
</feature>
<dbReference type="GO" id="GO:0046982">
    <property type="term" value="F:protein heterodimerization activity"/>
    <property type="evidence" value="ECO:0007669"/>
    <property type="project" value="InterPro"/>
</dbReference>
<keyword evidence="5 16" id="KW-0812">Transmembrane</keyword>
<keyword evidence="19" id="KW-1185">Reference proteome</keyword>
<evidence type="ECO:0000256" key="7">
    <source>
        <dbReference type="ARBA" id="ARBA00023015"/>
    </source>
</evidence>
<comment type="function">
    <text evidence="12">Functions as a component of the DNA-binding general transcription factor complex TFIID. Binding of TFIID to a promoter (with or without TATA element) is the initial step in pre-initiation complex (PIC) formation. TFIID plays a key role in the regulation of gene expression by RNA polymerase II through different activities such as transcription activator interaction, core promoter recognition and selectivity, TFIIA and TFIIB interaction, chromatin modification (histone acetylation by TAF1), facilitation of DNA opening and initiation of transcription.</text>
</comment>
<evidence type="ECO:0000256" key="3">
    <source>
        <dbReference type="ARBA" id="ARBA00006178"/>
    </source>
</evidence>
<evidence type="ECO:0000313" key="18">
    <source>
        <dbReference type="EMBL" id="GAC95074.1"/>
    </source>
</evidence>
<evidence type="ECO:0000256" key="14">
    <source>
        <dbReference type="ARBA" id="ARBA00031747"/>
    </source>
</evidence>
<accession>R9P1K9</accession>
<dbReference type="GO" id="GO:0005829">
    <property type="term" value="C:cytosol"/>
    <property type="evidence" value="ECO:0007669"/>
    <property type="project" value="GOC"/>
</dbReference>
<evidence type="ECO:0000256" key="6">
    <source>
        <dbReference type="ARBA" id="ARBA00022989"/>
    </source>
</evidence>
<dbReference type="GeneID" id="24107940"/>
<dbReference type="Gene3D" id="1.10.20.10">
    <property type="entry name" value="Histone, subunit A"/>
    <property type="match status" value="1"/>
</dbReference>
<feature type="compositionally biased region" description="Polar residues" evidence="15">
    <location>
        <begin position="267"/>
        <end position="282"/>
    </location>
</feature>
<dbReference type="EMBL" id="DF238790">
    <property type="protein sequence ID" value="GAC95074.1"/>
    <property type="molecule type" value="Genomic_DNA"/>
</dbReference>
<keyword evidence="7" id="KW-0805">Transcription regulation</keyword>
<evidence type="ECO:0000256" key="8">
    <source>
        <dbReference type="ARBA" id="ARBA00023034"/>
    </source>
</evidence>
<evidence type="ECO:0000256" key="15">
    <source>
        <dbReference type="SAM" id="MobiDB-lite"/>
    </source>
</evidence>
<feature type="region of interest" description="Disordered" evidence="15">
    <location>
        <begin position="394"/>
        <end position="414"/>
    </location>
</feature>
<feature type="compositionally biased region" description="Low complexity" evidence="15">
    <location>
        <begin position="283"/>
        <end position="294"/>
    </location>
</feature>
<dbReference type="GO" id="GO:0030134">
    <property type="term" value="C:COPII-coated ER to Golgi transport vesicle"/>
    <property type="evidence" value="ECO:0007669"/>
    <property type="project" value="TreeGrafter"/>
</dbReference>
<evidence type="ECO:0000256" key="16">
    <source>
        <dbReference type="SAM" id="Phobius"/>
    </source>
</evidence>
<dbReference type="PANTHER" id="PTHR21493:SF9">
    <property type="entry name" value="GOLGI TRANSPORT PROTEIN 1-RELATED"/>
    <property type="match status" value="1"/>
</dbReference>
<sequence>MCAWVRNKVFDVEVHCSDVDQIAELEPLMNPFGTNCKSTRPTGGRASVVRVPLPAFSQIGAGLVSFGTFFIFVGILLFFDAALLALGNVLFTAGIALLIGPQKTFYFFARKQKIRGTICFFAGMFLVFCKWAVIGMAVEAFGFLNLFGPTLIHEHDSEPDARFSRIPKFALVGRTRIDSSWLPSSSSLAPCLIASQPLSRPLHRNEMASSPAASSPLAARTTSNDASTSAQNAQSNGSRERSNSSAPLAKRFKPDHPDSSAAGPSINAASTLNDAGTAQLQSGPRPAAGAAGAPDQRDNFDSLVDVMGASGVDLQAEEEAIQRRELMQQSQNAQQKGAQSDDDDLFLQMYPLAYKVHTLAQQHGLSVDAAVLNYLSLAARTRLKNVLETMIASSRHRSWSSHQHPPPLYPSTSQPMYHEQIISDPIKQLAALEKAERGQEARRRRERLARDQESSTLASGYGGDDVDMDDGTGTSKTDGRKRPKKMGPGVAARNMSEDVRKRLADSTAMRNLGGGSSKYSWLSGGSSFPSTFSPLGGKKGKADAGAAEDGSTPSRLPKPKFAPQPSVSNWGGSGTADNGTGAAAAASTTASTGAWGDVAARQAAKEEEERQARLKVTLRDALFALEYERKAGVGYGSGETLLYRIRAGGEQMLKTKET</sequence>
<gene>
    <name evidence="18" type="ORF">PHSY_002649</name>
</gene>
<dbReference type="Pfam" id="PF04178">
    <property type="entry name" value="Got1"/>
    <property type="match status" value="1"/>
</dbReference>
<feature type="compositionally biased region" description="Basic and acidic residues" evidence="15">
    <location>
        <begin position="433"/>
        <end position="453"/>
    </location>
</feature>
<feature type="region of interest" description="Disordered" evidence="15">
    <location>
        <begin position="433"/>
        <end position="498"/>
    </location>
</feature>
<dbReference type="Proteomes" id="UP000014071">
    <property type="component" value="Unassembled WGS sequence"/>
</dbReference>
<feature type="compositionally biased region" description="Polar residues" evidence="15">
    <location>
        <begin position="224"/>
        <end position="237"/>
    </location>
</feature>
<dbReference type="PANTHER" id="PTHR21493">
    <property type="entry name" value="CGI-141-RELATED/LIPASE CONTAINING PROTEIN"/>
    <property type="match status" value="1"/>
</dbReference>
<evidence type="ECO:0000256" key="1">
    <source>
        <dbReference type="ARBA" id="ARBA00004123"/>
    </source>
</evidence>
<reference evidence="19" key="1">
    <citation type="journal article" date="2013" name="Genome Announc.">
        <title>Draft genome sequence of the basidiomycetous yeast-like fungus Pseudozyma hubeiensis SY62, which produces an abundant amount of the biosurfactant mannosylerythritol lipids.</title>
        <authorList>
            <person name="Konishi M."/>
            <person name="Hatada Y."/>
            <person name="Horiuchi J."/>
        </authorList>
    </citation>
    <scope>NUCLEOTIDE SEQUENCE [LARGE SCALE GENOMIC DNA]</scope>
    <source>
        <strain evidence="19">SY62</strain>
    </source>
</reference>
<dbReference type="InterPro" id="IPR007900">
    <property type="entry name" value="TAF4_C"/>
</dbReference>
<evidence type="ECO:0000256" key="11">
    <source>
        <dbReference type="ARBA" id="ARBA00023242"/>
    </source>
</evidence>
<keyword evidence="11" id="KW-0539">Nucleus</keyword>
<keyword evidence="6 16" id="KW-1133">Transmembrane helix</keyword>
<dbReference type="STRING" id="1305764.R9P1K9"/>
<evidence type="ECO:0000256" key="5">
    <source>
        <dbReference type="ARBA" id="ARBA00022692"/>
    </source>
</evidence>
<organism evidence="18 19">
    <name type="scientific">Pseudozyma hubeiensis (strain SY62)</name>
    <name type="common">Yeast</name>
    <dbReference type="NCBI Taxonomy" id="1305764"/>
    <lineage>
        <taxon>Eukaryota</taxon>
        <taxon>Fungi</taxon>
        <taxon>Dikarya</taxon>
        <taxon>Basidiomycota</taxon>
        <taxon>Ustilaginomycotina</taxon>
        <taxon>Ustilaginomycetes</taxon>
        <taxon>Ustilaginales</taxon>
        <taxon>Ustilaginaceae</taxon>
        <taxon>Pseudozyma</taxon>
    </lineage>
</organism>
<feature type="transmembrane region" description="Helical" evidence="16">
    <location>
        <begin position="85"/>
        <end position="106"/>
    </location>
</feature>
<dbReference type="RefSeq" id="XP_012188661.1">
    <property type="nucleotide sequence ID" value="XM_012333271.1"/>
</dbReference>
<evidence type="ECO:0000256" key="10">
    <source>
        <dbReference type="ARBA" id="ARBA00023163"/>
    </source>
</evidence>
<evidence type="ECO:0000256" key="2">
    <source>
        <dbReference type="ARBA" id="ARBA00004653"/>
    </source>
</evidence>
<dbReference type="InterPro" id="IPR009072">
    <property type="entry name" value="Histone-fold"/>
</dbReference>
<proteinExistence type="inferred from homology"/>
<dbReference type="GO" id="GO:0006888">
    <property type="term" value="P:endoplasmic reticulum to Golgi vesicle-mediated transport"/>
    <property type="evidence" value="ECO:0007669"/>
    <property type="project" value="InterPro"/>
</dbReference>
<feature type="region of interest" description="Disordered" evidence="15">
    <location>
        <begin position="532"/>
        <end position="594"/>
    </location>
</feature>
<dbReference type="GO" id="GO:0005783">
    <property type="term" value="C:endoplasmic reticulum"/>
    <property type="evidence" value="ECO:0007669"/>
    <property type="project" value="TreeGrafter"/>
</dbReference>
<name>R9P1K9_PSEHS</name>
<feature type="region of interest" description="Disordered" evidence="15">
    <location>
        <begin position="205"/>
        <end position="300"/>
    </location>
</feature>
<protein>
    <recommendedName>
        <fullName evidence="4">Transcription initiation factor TFIID subunit 4</fullName>
    </recommendedName>
    <alternativeName>
        <fullName evidence="14">TBP-associated factor 4</fullName>
    </alternativeName>
</protein>
<dbReference type="eggNOG" id="KOG1743">
    <property type="taxonomic scope" value="Eukaryota"/>
</dbReference>
<feature type="transmembrane region" description="Helical" evidence="16">
    <location>
        <begin position="59"/>
        <end position="79"/>
    </location>
</feature>
<comment type="similarity">
    <text evidence="3">Belongs to the TAF4 family.</text>
</comment>
<evidence type="ECO:0000256" key="12">
    <source>
        <dbReference type="ARBA" id="ARBA00025346"/>
    </source>
</evidence>
<dbReference type="InterPro" id="IPR045176">
    <property type="entry name" value="Got1"/>
</dbReference>
<dbReference type="GO" id="GO:0000137">
    <property type="term" value="C:Golgi cis cisterna"/>
    <property type="evidence" value="ECO:0007669"/>
    <property type="project" value="TreeGrafter"/>
</dbReference>
<dbReference type="GO" id="GO:0000139">
    <property type="term" value="C:Golgi membrane"/>
    <property type="evidence" value="ECO:0007669"/>
    <property type="project" value="UniProtKB-SubCell"/>
</dbReference>
<dbReference type="AlphaFoldDB" id="R9P1K9"/>
<dbReference type="CDD" id="cd08045">
    <property type="entry name" value="HFD_TAF4"/>
    <property type="match status" value="1"/>
</dbReference>
<keyword evidence="10" id="KW-0804">Transcription</keyword>
<dbReference type="GO" id="GO:0006352">
    <property type="term" value="P:DNA-templated transcription initiation"/>
    <property type="evidence" value="ECO:0007669"/>
    <property type="project" value="InterPro"/>
</dbReference>
<evidence type="ECO:0000256" key="4">
    <source>
        <dbReference type="ARBA" id="ARBA00017306"/>
    </source>
</evidence>
<dbReference type="InterPro" id="IPR007305">
    <property type="entry name" value="Vesicle_transpt_Got1/SFT2"/>
</dbReference>
<feature type="transmembrane region" description="Helical" evidence="16">
    <location>
        <begin position="118"/>
        <end position="144"/>
    </location>
</feature>
<evidence type="ECO:0000256" key="13">
    <source>
        <dbReference type="ARBA" id="ARBA00025799"/>
    </source>
</evidence>
<dbReference type="OrthoDB" id="21060at2759"/>
<evidence type="ECO:0000313" key="19">
    <source>
        <dbReference type="Proteomes" id="UP000014071"/>
    </source>
</evidence>
<keyword evidence="8" id="KW-0333">Golgi apparatus</keyword>
<dbReference type="GO" id="GO:0005669">
    <property type="term" value="C:transcription factor TFIID complex"/>
    <property type="evidence" value="ECO:0007669"/>
    <property type="project" value="InterPro"/>
</dbReference>
<evidence type="ECO:0000256" key="9">
    <source>
        <dbReference type="ARBA" id="ARBA00023136"/>
    </source>
</evidence>
<dbReference type="GO" id="GO:0042147">
    <property type="term" value="P:retrograde transport, endosome to Golgi"/>
    <property type="evidence" value="ECO:0007669"/>
    <property type="project" value="InterPro"/>
</dbReference>
<keyword evidence="9 16" id="KW-0472">Membrane</keyword>
<dbReference type="Pfam" id="PF05236">
    <property type="entry name" value="TAF4"/>
    <property type="match status" value="1"/>
</dbReference>